<dbReference type="RefSeq" id="WP_091116701.1">
    <property type="nucleotide sequence ID" value="NZ_BKAF01000025.1"/>
</dbReference>
<dbReference type="GO" id="GO:0005886">
    <property type="term" value="C:plasma membrane"/>
    <property type="evidence" value="ECO:0007669"/>
    <property type="project" value="TreeGrafter"/>
</dbReference>
<keyword evidence="4 6" id="KW-1133">Transmembrane helix</keyword>
<dbReference type="OrthoDB" id="9807815at2"/>
<evidence type="ECO:0000256" key="5">
    <source>
        <dbReference type="ARBA" id="ARBA00023136"/>
    </source>
</evidence>
<evidence type="ECO:0000256" key="3">
    <source>
        <dbReference type="ARBA" id="ARBA00022692"/>
    </source>
</evidence>
<dbReference type="STRING" id="1005945.SAMN05216561_12033"/>
<dbReference type="Proteomes" id="UP000198649">
    <property type="component" value="Unassembled WGS sequence"/>
</dbReference>
<keyword evidence="3 6" id="KW-0812">Transmembrane</keyword>
<evidence type="ECO:0000256" key="6">
    <source>
        <dbReference type="SAM" id="Phobius"/>
    </source>
</evidence>
<protein>
    <submittedName>
        <fullName evidence="8">Putative flippase GtrA (Transmembrane translocase of bactoprenol-linked glucose)</fullName>
    </submittedName>
</protein>
<comment type="subcellular location">
    <subcellularLocation>
        <location evidence="1">Membrane</location>
        <topology evidence="1">Multi-pass membrane protein</topology>
    </subcellularLocation>
</comment>
<dbReference type="GO" id="GO:0000271">
    <property type="term" value="P:polysaccharide biosynthetic process"/>
    <property type="evidence" value="ECO:0007669"/>
    <property type="project" value="InterPro"/>
</dbReference>
<feature type="domain" description="GtrA/DPMS transmembrane" evidence="7">
    <location>
        <begin position="21"/>
        <end position="145"/>
    </location>
</feature>
<name>A0A1I3PBQ7_9ACTN</name>
<evidence type="ECO:0000256" key="4">
    <source>
        <dbReference type="ARBA" id="ARBA00022989"/>
    </source>
</evidence>
<keyword evidence="9" id="KW-1185">Reference proteome</keyword>
<sequence length="168" mass="18160">MQSEAGTARARRLLPSLEVPTFLLVGGAGYVVDVVTFNVLRDQTALADYHPTVSKVLAVAAAMVVTYLGNYMLTWRDRNSAHRGRQVALFVAFNVIGLAISLAALIVSHDVLGLTSRLADNISANVIGLGLGTAFRYWSYRRFVFTDAGSPRAVEPDPTLEQLPAARV</sequence>
<organism evidence="8 9">
    <name type="scientific">Nocardioides psychrotolerans</name>
    <dbReference type="NCBI Taxonomy" id="1005945"/>
    <lineage>
        <taxon>Bacteria</taxon>
        <taxon>Bacillati</taxon>
        <taxon>Actinomycetota</taxon>
        <taxon>Actinomycetes</taxon>
        <taxon>Propionibacteriales</taxon>
        <taxon>Nocardioidaceae</taxon>
        <taxon>Nocardioides</taxon>
    </lineage>
</organism>
<dbReference type="EMBL" id="FOQG01000020">
    <property type="protein sequence ID" value="SFJ18935.1"/>
    <property type="molecule type" value="Genomic_DNA"/>
</dbReference>
<dbReference type="Pfam" id="PF04138">
    <property type="entry name" value="GtrA_DPMS_TM"/>
    <property type="match status" value="1"/>
</dbReference>
<accession>A0A1I3PBQ7</accession>
<dbReference type="PANTHER" id="PTHR38459">
    <property type="entry name" value="PROPHAGE BACTOPRENOL-LINKED GLUCOSE TRANSLOCASE HOMOLOG"/>
    <property type="match status" value="1"/>
</dbReference>
<dbReference type="InterPro" id="IPR051401">
    <property type="entry name" value="GtrA_CellWall_Glycosyl"/>
</dbReference>
<dbReference type="AlphaFoldDB" id="A0A1I3PBQ7"/>
<gene>
    <name evidence="8" type="ORF">SAMN05216561_12033</name>
</gene>
<evidence type="ECO:0000256" key="1">
    <source>
        <dbReference type="ARBA" id="ARBA00004141"/>
    </source>
</evidence>
<feature type="transmembrane region" description="Helical" evidence="6">
    <location>
        <begin position="21"/>
        <end position="40"/>
    </location>
</feature>
<evidence type="ECO:0000313" key="9">
    <source>
        <dbReference type="Proteomes" id="UP000198649"/>
    </source>
</evidence>
<feature type="transmembrane region" description="Helical" evidence="6">
    <location>
        <begin position="52"/>
        <end position="75"/>
    </location>
</feature>
<dbReference type="PANTHER" id="PTHR38459:SF1">
    <property type="entry name" value="PROPHAGE BACTOPRENOL-LINKED GLUCOSE TRANSLOCASE HOMOLOG"/>
    <property type="match status" value="1"/>
</dbReference>
<evidence type="ECO:0000256" key="2">
    <source>
        <dbReference type="ARBA" id="ARBA00009399"/>
    </source>
</evidence>
<comment type="similarity">
    <text evidence="2">Belongs to the GtrA family.</text>
</comment>
<proteinExistence type="inferred from homology"/>
<feature type="transmembrane region" description="Helical" evidence="6">
    <location>
        <begin position="118"/>
        <end position="138"/>
    </location>
</feature>
<keyword evidence="5 6" id="KW-0472">Membrane</keyword>
<reference evidence="8 9" key="1">
    <citation type="submission" date="2016-10" db="EMBL/GenBank/DDBJ databases">
        <authorList>
            <person name="de Groot N.N."/>
        </authorList>
    </citation>
    <scope>NUCLEOTIDE SEQUENCE [LARGE SCALE GENOMIC DNA]</scope>
    <source>
        <strain evidence="8 9">CGMCC 1.11156</strain>
    </source>
</reference>
<feature type="transmembrane region" description="Helical" evidence="6">
    <location>
        <begin position="87"/>
        <end position="106"/>
    </location>
</feature>
<evidence type="ECO:0000313" key="8">
    <source>
        <dbReference type="EMBL" id="SFJ18935.1"/>
    </source>
</evidence>
<evidence type="ECO:0000259" key="7">
    <source>
        <dbReference type="Pfam" id="PF04138"/>
    </source>
</evidence>
<dbReference type="InterPro" id="IPR007267">
    <property type="entry name" value="GtrA_DPMS_TM"/>
</dbReference>